<dbReference type="EMBL" id="CAFBLS010000319">
    <property type="protein sequence ID" value="CAB4886587.1"/>
    <property type="molecule type" value="Genomic_DNA"/>
</dbReference>
<sequence length="96" mass="10658">MRTTLTLDDDLAMVLQDRARMTGRPFKEVVNACLRRGLAAESEPPREPMTVRAFDAGLRDGIDLTKALDLVAEMDDERFIAVTQELAVEAGPDDRP</sequence>
<gene>
    <name evidence="1" type="ORF">UFOPK3402_01932</name>
</gene>
<accession>A0A6J7ESY9</accession>
<name>A0A6J7ESY9_9ZZZZ</name>
<reference evidence="1" key="1">
    <citation type="submission" date="2020-05" db="EMBL/GenBank/DDBJ databases">
        <authorList>
            <person name="Chiriac C."/>
            <person name="Salcher M."/>
            <person name="Ghai R."/>
            <person name="Kavagutti S V."/>
        </authorList>
    </citation>
    <scope>NUCLEOTIDE SEQUENCE</scope>
</reference>
<dbReference type="AlphaFoldDB" id="A0A6J7ESY9"/>
<proteinExistence type="predicted"/>
<evidence type="ECO:0000313" key="1">
    <source>
        <dbReference type="EMBL" id="CAB4886587.1"/>
    </source>
</evidence>
<protein>
    <submittedName>
        <fullName evidence="1">Unannotated protein</fullName>
    </submittedName>
</protein>
<organism evidence="1">
    <name type="scientific">freshwater metagenome</name>
    <dbReference type="NCBI Taxonomy" id="449393"/>
    <lineage>
        <taxon>unclassified sequences</taxon>
        <taxon>metagenomes</taxon>
        <taxon>ecological metagenomes</taxon>
    </lineage>
</organism>